<dbReference type="RefSeq" id="WP_202248559.1">
    <property type="nucleotide sequence ID" value="NZ_JAESJJ010000007.1"/>
</dbReference>
<protein>
    <submittedName>
        <fullName evidence="7">LysE family transporter</fullName>
    </submittedName>
</protein>
<proteinExistence type="predicted"/>
<feature type="transmembrane region" description="Helical" evidence="6">
    <location>
        <begin position="93"/>
        <end position="118"/>
    </location>
</feature>
<reference evidence="7 8" key="1">
    <citation type="submission" date="2021-01" db="EMBL/GenBank/DDBJ databases">
        <title>Draft genomes of Rhodovulum sulfidophilum.</title>
        <authorList>
            <person name="Guzman M.S."/>
        </authorList>
    </citation>
    <scope>NUCLEOTIDE SEQUENCE [LARGE SCALE GENOMIC DNA]</scope>
    <source>
        <strain evidence="7 8">AB35</strain>
    </source>
</reference>
<keyword evidence="4 6" id="KW-1133">Transmembrane helix</keyword>
<evidence type="ECO:0000256" key="2">
    <source>
        <dbReference type="ARBA" id="ARBA00022475"/>
    </source>
</evidence>
<evidence type="ECO:0000256" key="3">
    <source>
        <dbReference type="ARBA" id="ARBA00022692"/>
    </source>
</evidence>
<evidence type="ECO:0000313" key="7">
    <source>
        <dbReference type="EMBL" id="MBL3608669.1"/>
    </source>
</evidence>
<keyword evidence="2" id="KW-1003">Cell membrane</keyword>
<keyword evidence="3 6" id="KW-0812">Transmembrane</keyword>
<dbReference type="Proteomes" id="UP000604473">
    <property type="component" value="Unassembled WGS sequence"/>
</dbReference>
<organism evidence="7 8">
    <name type="scientific">Rhodovulum sulfidophilum</name>
    <name type="common">Rhodobacter sulfidophilus</name>
    <dbReference type="NCBI Taxonomy" id="35806"/>
    <lineage>
        <taxon>Bacteria</taxon>
        <taxon>Pseudomonadati</taxon>
        <taxon>Pseudomonadota</taxon>
        <taxon>Alphaproteobacteria</taxon>
        <taxon>Rhodobacterales</taxon>
        <taxon>Paracoccaceae</taxon>
        <taxon>Rhodovulum</taxon>
    </lineage>
</organism>
<comment type="subcellular location">
    <subcellularLocation>
        <location evidence="1">Cell membrane</location>
        <topology evidence="1">Multi-pass membrane protein</topology>
    </subcellularLocation>
</comment>
<dbReference type="InterPro" id="IPR001123">
    <property type="entry name" value="LeuE-type"/>
</dbReference>
<evidence type="ECO:0000256" key="5">
    <source>
        <dbReference type="ARBA" id="ARBA00023136"/>
    </source>
</evidence>
<evidence type="ECO:0000256" key="6">
    <source>
        <dbReference type="SAM" id="Phobius"/>
    </source>
</evidence>
<keyword evidence="8" id="KW-1185">Reference proteome</keyword>
<gene>
    <name evidence="7" type="ORF">JMM60_07590</name>
</gene>
<keyword evidence="5 6" id="KW-0472">Membrane</keyword>
<dbReference type="EMBL" id="JAESJJ010000007">
    <property type="protein sequence ID" value="MBL3608669.1"/>
    <property type="molecule type" value="Genomic_DNA"/>
</dbReference>
<comment type="caution">
    <text evidence="7">The sequence shown here is derived from an EMBL/GenBank/DDBJ whole genome shotgun (WGS) entry which is preliminary data.</text>
</comment>
<dbReference type="Pfam" id="PF01810">
    <property type="entry name" value="LysE"/>
    <property type="match status" value="1"/>
</dbReference>
<evidence type="ECO:0000313" key="8">
    <source>
        <dbReference type="Proteomes" id="UP000604473"/>
    </source>
</evidence>
<evidence type="ECO:0000256" key="1">
    <source>
        <dbReference type="ARBA" id="ARBA00004651"/>
    </source>
</evidence>
<accession>A0ABS1RRH9</accession>
<sequence>MAALGLFDAAPAPLSVLEPPGGPYLAWLSIKGWRTAITGKGKGKGGEIVPAPGGGPRADFLHGLIVAVTNPKVALLWATLSTFVGGATTAVPLLLLFAAVSTILAAAIYGTYAVVFAARPTRYLLHPFQPDRGRHVRRRIRSARHCDDRLRGARNSAGTDSHAKRSERQKTAVRVGAWLHAASCTKVRSRPLSADVGHRNGTDAEAVDVVFYQPVRCLAQPQHLPLDLGPAVFCRFDFPAHRRCRSQGRSRRGPTHQDQTLEAVLGADPASAGWGGGIRHGSQFPGWNHRPPRARCPTLVPPWGTSRIYRLNSDD</sequence>
<name>A0ABS1RRH9_RHOSU</name>
<evidence type="ECO:0000256" key="4">
    <source>
        <dbReference type="ARBA" id="ARBA00022989"/>
    </source>
</evidence>